<dbReference type="Pfam" id="PF00534">
    <property type="entry name" value="Glycos_transf_1"/>
    <property type="match status" value="1"/>
</dbReference>
<name>A0A4U5TQQ7_9FLAO</name>
<reference evidence="2 3" key="1">
    <citation type="submission" date="2019-04" db="EMBL/GenBank/DDBJ databases">
        <title>Psychroflexus halotolerans sp. nov., isolated from a marine solar saltern.</title>
        <authorList>
            <person name="Feng X."/>
        </authorList>
    </citation>
    <scope>NUCLEOTIDE SEQUENCE [LARGE SCALE GENOMIC DNA]</scope>
    <source>
        <strain evidence="2 3">WDS2C27</strain>
    </source>
</reference>
<dbReference type="Proteomes" id="UP000306552">
    <property type="component" value="Unassembled WGS sequence"/>
</dbReference>
<evidence type="ECO:0000313" key="2">
    <source>
        <dbReference type="EMBL" id="TKS56386.1"/>
    </source>
</evidence>
<gene>
    <name evidence="2" type="ORF">FCN74_04915</name>
</gene>
<dbReference type="AlphaFoldDB" id="A0A4U5TQQ7"/>
<dbReference type="InterPro" id="IPR001296">
    <property type="entry name" value="Glyco_trans_1"/>
</dbReference>
<dbReference type="SUPFAM" id="SSF53756">
    <property type="entry name" value="UDP-Glycosyltransferase/glycogen phosphorylase"/>
    <property type="match status" value="1"/>
</dbReference>
<sequence length="193" mass="21830">MWSSHNLWCKHLEYIQNFSLGSKSYQNEQNIQLKGHSQAFKIIHVTNLRSQKDHLTALKAIKQLVGDGIVLSYHLIGGYDKNSEYYKNLINFIQKHHLEKYVFIYGSQTNIAGLLEQADMALLSSVSEGLPVSLIEYAQAKLLLVVTDVGQCKDVVGDFGLVVNPSNNEELVKAITYNYKHPEDASKNAEKLY</sequence>
<evidence type="ECO:0000313" key="3">
    <source>
        <dbReference type="Proteomes" id="UP000306552"/>
    </source>
</evidence>
<keyword evidence="2" id="KW-0808">Transferase</keyword>
<evidence type="ECO:0000259" key="1">
    <source>
        <dbReference type="Pfam" id="PF00534"/>
    </source>
</evidence>
<protein>
    <submittedName>
        <fullName evidence="2">Glycosyltransferase family 4 protein</fullName>
    </submittedName>
</protein>
<feature type="domain" description="Glycosyl transferase family 1" evidence="1">
    <location>
        <begin position="37"/>
        <end position="187"/>
    </location>
</feature>
<dbReference type="OrthoDB" id="823685at2"/>
<dbReference type="GO" id="GO:0016757">
    <property type="term" value="F:glycosyltransferase activity"/>
    <property type="evidence" value="ECO:0007669"/>
    <property type="project" value="InterPro"/>
</dbReference>
<organism evidence="2 3">
    <name type="scientific">Mesohalobacter halotolerans</name>
    <dbReference type="NCBI Taxonomy" id="1883405"/>
    <lineage>
        <taxon>Bacteria</taxon>
        <taxon>Pseudomonadati</taxon>
        <taxon>Bacteroidota</taxon>
        <taxon>Flavobacteriia</taxon>
        <taxon>Flavobacteriales</taxon>
        <taxon>Flavobacteriaceae</taxon>
        <taxon>Mesohalobacter</taxon>
    </lineage>
</organism>
<comment type="caution">
    <text evidence="2">The sequence shown here is derived from an EMBL/GenBank/DDBJ whole genome shotgun (WGS) entry which is preliminary data.</text>
</comment>
<dbReference type="EMBL" id="SWMU01000002">
    <property type="protein sequence ID" value="TKS56386.1"/>
    <property type="molecule type" value="Genomic_DNA"/>
</dbReference>
<dbReference type="PANTHER" id="PTHR12526">
    <property type="entry name" value="GLYCOSYLTRANSFERASE"/>
    <property type="match status" value="1"/>
</dbReference>
<dbReference type="Gene3D" id="3.40.50.2000">
    <property type="entry name" value="Glycogen Phosphorylase B"/>
    <property type="match status" value="1"/>
</dbReference>
<accession>A0A4U5TQQ7</accession>
<keyword evidence="3" id="KW-1185">Reference proteome</keyword>
<dbReference type="PANTHER" id="PTHR12526:SF630">
    <property type="entry name" value="GLYCOSYLTRANSFERASE"/>
    <property type="match status" value="1"/>
</dbReference>
<proteinExistence type="predicted"/>